<dbReference type="GO" id="GO:1900376">
    <property type="term" value="P:regulation of secondary metabolite biosynthetic process"/>
    <property type="evidence" value="ECO:0007669"/>
    <property type="project" value="TreeGrafter"/>
</dbReference>
<dbReference type="InterPro" id="IPR036388">
    <property type="entry name" value="WH-like_DNA-bd_sf"/>
</dbReference>
<evidence type="ECO:0000256" key="1">
    <source>
        <dbReference type="ARBA" id="ARBA00011738"/>
    </source>
</evidence>
<feature type="binding site" evidence="3">
    <location>
        <position position="105"/>
    </location>
    <ligand>
        <name>Zn(2+)</name>
        <dbReference type="ChEBI" id="CHEBI:29105"/>
    </ligand>
</feature>
<dbReference type="GO" id="GO:0008270">
    <property type="term" value="F:zinc ion binding"/>
    <property type="evidence" value="ECO:0007669"/>
    <property type="project" value="TreeGrafter"/>
</dbReference>
<dbReference type="Pfam" id="PF01475">
    <property type="entry name" value="FUR"/>
    <property type="match status" value="1"/>
</dbReference>
<gene>
    <name evidence="4" type="ORF">C7382_10282</name>
</gene>
<sequence>MTATPLEELRNKLRTYVSENGLRHTQERYRILEIAYNARRVFTPEVLYELAQEEGLQVSRATVYNTLTLFERSGIVLRLPSPGTMYQYLMTFQAEQSPLLFCTQCAEFSTYYRKSVKAILAEKELRPPRFTHEHAIICLYGICNKCKKSAEAQKRAIEREKAKKKKK</sequence>
<dbReference type="GO" id="GO:0005829">
    <property type="term" value="C:cytosol"/>
    <property type="evidence" value="ECO:0007669"/>
    <property type="project" value="TreeGrafter"/>
</dbReference>
<protein>
    <recommendedName>
        <fullName evidence="2">Ferric uptake regulation protein</fullName>
    </recommendedName>
</protein>
<dbReference type="RefSeq" id="WP_116678529.1">
    <property type="nucleotide sequence ID" value="NZ_JBHBRI010000127.1"/>
</dbReference>
<dbReference type="PANTHER" id="PTHR33202:SF2">
    <property type="entry name" value="FERRIC UPTAKE REGULATION PROTEIN"/>
    <property type="match status" value="1"/>
</dbReference>
<dbReference type="GO" id="GO:0003700">
    <property type="term" value="F:DNA-binding transcription factor activity"/>
    <property type="evidence" value="ECO:0007669"/>
    <property type="project" value="InterPro"/>
</dbReference>
<reference evidence="4 5" key="1">
    <citation type="submission" date="2018-04" db="EMBL/GenBank/DDBJ databases">
        <title>Genomic Encyclopedia of Type Strains, Phase IV (KMG-IV): sequencing the most valuable type-strain genomes for metagenomic binning, comparative biology and taxonomic classification.</title>
        <authorList>
            <person name="Goeker M."/>
        </authorList>
    </citation>
    <scope>NUCLEOTIDE SEQUENCE [LARGE SCALE GENOMIC DNA]</scope>
    <source>
        <strain evidence="4 5">DSM 28520</strain>
    </source>
</reference>
<dbReference type="Proteomes" id="UP000245462">
    <property type="component" value="Unassembled WGS sequence"/>
</dbReference>
<keyword evidence="3" id="KW-0862">Zinc</keyword>
<dbReference type="PANTHER" id="PTHR33202">
    <property type="entry name" value="ZINC UPTAKE REGULATION PROTEIN"/>
    <property type="match status" value="1"/>
</dbReference>
<evidence type="ECO:0000256" key="3">
    <source>
        <dbReference type="PIRSR" id="PIRSR602481-1"/>
    </source>
</evidence>
<feature type="binding site" evidence="3">
    <location>
        <position position="143"/>
    </location>
    <ligand>
        <name>Zn(2+)</name>
        <dbReference type="ChEBI" id="CHEBI:29105"/>
    </ligand>
</feature>
<dbReference type="AlphaFoldDB" id="A0A2U1FPD2"/>
<evidence type="ECO:0000313" key="4">
    <source>
        <dbReference type="EMBL" id="PVZ14038.1"/>
    </source>
</evidence>
<dbReference type="Gene3D" id="1.10.10.10">
    <property type="entry name" value="Winged helix-like DNA-binding domain superfamily/Winged helix DNA-binding domain"/>
    <property type="match status" value="1"/>
</dbReference>
<dbReference type="GO" id="GO:0045892">
    <property type="term" value="P:negative regulation of DNA-templated transcription"/>
    <property type="evidence" value="ECO:0007669"/>
    <property type="project" value="TreeGrafter"/>
</dbReference>
<feature type="binding site" evidence="3">
    <location>
        <position position="146"/>
    </location>
    <ligand>
        <name>Zn(2+)</name>
        <dbReference type="ChEBI" id="CHEBI:29105"/>
    </ligand>
</feature>
<keyword evidence="3" id="KW-0479">Metal-binding</keyword>
<keyword evidence="5" id="KW-1185">Reference proteome</keyword>
<dbReference type="EMBL" id="QEKY01000002">
    <property type="protein sequence ID" value="PVZ14038.1"/>
    <property type="molecule type" value="Genomic_DNA"/>
</dbReference>
<proteinExistence type="predicted"/>
<organism evidence="4 5">
    <name type="scientific">Porphyromonas loveana</name>
    <dbReference type="NCBI Taxonomy" id="1884669"/>
    <lineage>
        <taxon>Bacteria</taxon>
        <taxon>Pseudomonadati</taxon>
        <taxon>Bacteroidota</taxon>
        <taxon>Bacteroidia</taxon>
        <taxon>Bacteroidales</taxon>
        <taxon>Porphyromonadaceae</taxon>
        <taxon>Porphyromonas</taxon>
    </lineage>
</organism>
<feature type="binding site" evidence="3">
    <location>
        <position position="102"/>
    </location>
    <ligand>
        <name>Zn(2+)</name>
        <dbReference type="ChEBI" id="CHEBI:29105"/>
    </ligand>
</feature>
<dbReference type="SUPFAM" id="SSF46785">
    <property type="entry name" value="Winged helix' DNA-binding domain"/>
    <property type="match status" value="1"/>
</dbReference>
<dbReference type="GeneID" id="94549977"/>
<comment type="caution">
    <text evidence="4">The sequence shown here is derived from an EMBL/GenBank/DDBJ whole genome shotgun (WGS) entry which is preliminary data.</text>
</comment>
<dbReference type="InterPro" id="IPR002481">
    <property type="entry name" value="FUR"/>
</dbReference>
<dbReference type="OrthoDB" id="8659436at2"/>
<dbReference type="InterPro" id="IPR036390">
    <property type="entry name" value="WH_DNA-bd_sf"/>
</dbReference>
<dbReference type="GO" id="GO:0000976">
    <property type="term" value="F:transcription cis-regulatory region binding"/>
    <property type="evidence" value="ECO:0007669"/>
    <property type="project" value="TreeGrafter"/>
</dbReference>
<accession>A0A2U1FPD2</accession>
<comment type="cofactor">
    <cofactor evidence="3">
        <name>Zn(2+)</name>
        <dbReference type="ChEBI" id="CHEBI:29105"/>
    </cofactor>
    <text evidence="3">Binds 1 zinc ion per subunit.</text>
</comment>
<comment type="subunit">
    <text evidence="1">Homodimer.</text>
</comment>
<evidence type="ECO:0000313" key="5">
    <source>
        <dbReference type="Proteomes" id="UP000245462"/>
    </source>
</evidence>
<evidence type="ECO:0000256" key="2">
    <source>
        <dbReference type="ARBA" id="ARBA00020910"/>
    </source>
</evidence>
<name>A0A2U1FPD2_9PORP</name>